<keyword evidence="10" id="KW-1133">Transmembrane helix</keyword>
<dbReference type="GO" id="GO:2000344">
    <property type="term" value="P:positive regulation of acrosome reaction"/>
    <property type="evidence" value="ECO:0007669"/>
    <property type="project" value="UniProtKB-UniRule"/>
</dbReference>
<evidence type="ECO:0000256" key="15">
    <source>
        <dbReference type="SAM" id="MobiDB-lite"/>
    </source>
</evidence>
<proteinExistence type="inferred from homology"/>
<gene>
    <name evidence="17" type="ORF">MMEN_LOCUS14985</name>
</gene>
<accession>A0A8S4BJK5</accession>
<protein>
    <recommendedName>
        <fullName evidence="3 14">Zona pellucida sperm-binding protein 3</fullName>
    </recommendedName>
</protein>
<feature type="region of interest" description="Disordered" evidence="15">
    <location>
        <begin position="27"/>
        <end position="64"/>
    </location>
</feature>
<evidence type="ECO:0000256" key="2">
    <source>
        <dbReference type="ARBA" id="ARBA00006735"/>
    </source>
</evidence>
<evidence type="ECO:0000259" key="16">
    <source>
        <dbReference type="PROSITE" id="PS51034"/>
    </source>
</evidence>
<dbReference type="PRINTS" id="PR00023">
    <property type="entry name" value="ZPELLUCIDA"/>
</dbReference>
<evidence type="ECO:0000256" key="12">
    <source>
        <dbReference type="ARBA" id="ARBA00023157"/>
    </source>
</evidence>
<dbReference type="GO" id="GO:0035803">
    <property type="term" value="P:egg coat formation"/>
    <property type="evidence" value="ECO:0007669"/>
    <property type="project" value="UniProtKB-UniRule"/>
</dbReference>
<dbReference type="GO" id="GO:0035804">
    <property type="term" value="F:structural constituent of egg coat"/>
    <property type="evidence" value="ECO:0007669"/>
    <property type="project" value="UniProtKB-UniRule"/>
</dbReference>
<keyword evidence="6 14" id="KW-0272">Extracellular matrix</keyword>
<evidence type="ECO:0000256" key="1">
    <source>
        <dbReference type="ARBA" id="ARBA00004498"/>
    </source>
</evidence>
<dbReference type="GO" id="GO:0005886">
    <property type="term" value="C:plasma membrane"/>
    <property type="evidence" value="ECO:0007669"/>
    <property type="project" value="UniProtKB-SubCell"/>
</dbReference>
<dbReference type="Gene3D" id="2.60.40.3210">
    <property type="entry name" value="Zona pellucida, ZP-N domain"/>
    <property type="match status" value="1"/>
</dbReference>
<feature type="chain" id="PRO_5035966299" description="Zona pellucida sperm-binding protein 3" evidence="14">
    <location>
        <begin position="23"/>
        <end position="430"/>
    </location>
</feature>
<evidence type="ECO:0000256" key="7">
    <source>
        <dbReference type="ARBA" id="ARBA00022685"/>
    </source>
</evidence>
<evidence type="ECO:0000256" key="9">
    <source>
        <dbReference type="ARBA" id="ARBA00022729"/>
    </source>
</evidence>
<name>A0A8S4BJK5_9TELE</name>
<evidence type="ECO:0000256" key="6">
    <source>
        <dbReference type="ARBA" id="ARBA00022530"/>
    </source>
</evidence>
<feature type="compositionally biased region" description="Basic and acidic residues" evidence="15">
    <location>
        <begin position="47"/>
        <end position="64"/>
    </location>
</feature>
<dbReference type="InterPro" id="IPR055356">
    <property type="entry name" value="ZP-N"/>
</dbReference>
<keyword evidence="8" id="KW-0812">Transmembrane</keyword>
<evidence type="ECO:0000313" key="18">
    <source>
        <dbReference type="Proteomes" id="UP000677803"/>
    </source>
</evidence>
<dbReference type="InterPro" id="IPR042235">
    <property type="entry name" value="ZP-C_dom"/>
</dbReference>
<keyword evidence="9 14" id="KW-0732">Signal</keyword>
<evidence type="ECO:0000313" key="17">
    <source>
        <dbReference type="EMBL" id="CAG5958139.1"/>
    </source>
</evidence>
<dbReference type="GO" id="GO:0032190">
    <property type="term" value="F:acrosin binding"/>
    <property type="evidence" value="ECO:0007669"/>
    <property type="project" value="TreeGrafter"/>
</dbReference>
<dbReference type="EMBL" id="CAJRST010022223">
    <property type="protein sequence ID" value="CAG5958139.1"/>
    <property type="molecule type" value="Genomic_DNA"/>
</dbReference>
<dbReference type="InterPro" id="IPR048290">
    <property type="entry name" value="ZP_chr"/>
</dbReference>
<dbReference type="FunFam" id="2.60.40.4100:FF:000002">
    <property type="entry name" value="Zona pellucida sperm-binding protein 3"/>
    <property type="match status" value="1"/>
</dbReference>
<evidence type="ECO:0000256" key="11">
    <source>
        <dbReference type="ARBA" id="ARBA00023136"/>
    </source>
</evidence>
<sequence length="430" mass="47483">MGMKSTALCFVVLALLGSLCEAQYAKPQKPQAPTKQRPQDPQQQKQTFEKELDWKYPTDPQPEPKVEVPFEQRFPIAASTVAVECREDIAHVEVKKDMFGIGQFIDPADLTLGTCPAVAEDTAAQVLIYQSALHECGSSLMMSGDFLIYTFTLNYNPRAMGSSQVVRTSQAAVIVECHYPRKHNVSSLPLDPHWVPFSAVKMAEEFLYFSLKLMTDDWMYERPIYQYFLGDLIRIEVAVKQYFHVPLRVYVERCVATLSPDSNSSPRYAFIENNGCMLDGRITGSDSKFMARTEQNKLQFQLEAFRFQSADSGMLYITCHLKATSAAYPIDAEHRACSYMAGSWREASGIDPVCGTCESGNFEVYTSTGVVPGTTNVGGGTGGTGASNPMVPGGNRKVRDVSQADVFEWEGDVTLGPIPVEEGKVSGTKA</sequence>
<keyword evidence="4 14" id="KW-1003">Cell membrane</keyword>
<evidence type="ECO:0000256" key="8">
    <source>
        <dbReference type="ARBA" id="ARBA00022692"/>
    </source>
</evidence>
<feature type="domain" description="ZP" evidence="16">
    <location>
        <begin position="84"/>
        <end position="344"/>
    </location>
</feature>
<comment type="function">
    <text evidence="14">Component of the zona pellucida, an extracellular matrix surrounding oocytes which mediates sperm binding, induction of the acrosome reaction and prevents post-fertilization polyspermy. The zona pellucida is composed of 3 to 4 glycoproteins, ZP1, ZP2, ZP3, and ZP4. ZP3 is essential for sperm binding and zona matrix formation.</text>
</comment>
<dbReference type="PROSITE" id="PS51034">
    <property type="entry name" value="ZP_2"/>
    <property type="match status" value="1"/>
</dbReference>
<evidence type="ECO:0000256" key="13">
    <source>
        <dbReference type="ARBA" id="ARBA00023180"/>
    </source>
</evidence>
<dbReference type="GO" id="GO:0035805">
    <property type="term" value="C:egg coat"/>
    <property type="evidence" value="ECO:0007669"/>
    <property type="project" value="UniProtKB-SubCell"/>
</dbReference>
<keyword evidence="18" id="KW-1185">Reference proteome</keyword>
<comment type="subcellular location">
    <subcellularLocation>
        <location evidence="1">Secreted</location>
        <location evidence="1">Extracellular space</location>
        <location evidence="1">Extracellular matrix</location>
    </subcellularLocation>
    <subcellularLocation>
        <location evidence="14">Zona pellucida</location>
    </subcellularLocation>
    <subcellularLocation>
        <location evidence="14">Cell membrane</location>
        <topology evidence="14">Single-pass type I membrane protein</topology>
    </subcellularLocation>
</comment>
<evidence type="ECO:0000256" key="4">
    <source>
        <dbReference type="ARBA" id="ARBA00022475"/>
    </source>
</evidence>
<comment type="similarity">
    <text evidence="2 14">Belongs to the ZP domain family. ZPC subfamily.</text>
</comment>
<dbReference type="FunFam" id="2.60.40.3210:FF:000001">
    <property type="entry name" value="Zona pellucida sperm-binding protein 3"/>
    <property type="match status" value="1"/>
</dbReference>
<keyword evidence="12 14" id="KW-1015">Disulfide bond</keyword>
<evidence type="ECO:0000256" key="14">
    <source>
        <dbReference type="RuleBase" id="RU367066"/>
    </source>
</evidence>
<comment type="caution">
    <text evidence="17">The sequence shown here is derived from an EMBL/GenBank/DDBJ whole genome shotgun (WGS) entry which is preliminary data.</text>
</comment>
<keyword evidence="5 14" id="KW-0964">Secreted</keyword>
<dbReference type="AlphaFoldDB" id="A0A8S4BJK5"/>
<comment type="domain">
    <text evidence="14">The ZP domain is involved in the polymerization of the ZP proteins to form the zona pellucida.</text>
</comment>
<evidence type="ECO:0000256" key="3">
    <source>
        <dbReference type="ARBA" id="ARBA00017980"/>
    </source>
</evidence>
<reference evidence="17" key="1">
    <citation type="submission" date="2021-05" db="EMBL/GenBank/DDBJ databases">
        <authorList>
            <person name="Tigano A."/>
        </authorList>
    </citation>
    <scope>NUCLEOTIDE SEQUENCE</scope>
</reference>
<evidence type="ECO:0000256" key="10">
    <source>
        <dbReference type="ARBA" id="ARBA00022989"/>
    </source>
</evidence>
<feature type="signal peptide" evidence="14">
    <location>
        <begin position="1"/>
        <end position="22"/>
    </location>
</feature>
<keyword evidence="13" id="KW-0325">Glycoprotein</keyword>
<dbReference type="GO" id="GO:0007339">
    <property type="term" value="P:binding of sperm to zona pellucida"/>
    <property type="evidence" value="ECO:0007669"/>
    <property type="project" value="UniProtKB-UniRule"/>
</dbReference>
<dbReference type="OrthoDB" id="8880842at2759"/>
<dbReference type="Pfam" id="PF23344">
    <property type="entry name" value="ZP-N"/>
    <property type="match status" value="1"/>
</dbReference>
<organism evidence="17 18">
    <name type="scientific">Menidia menidia</name>
    <name type="common">Atlantic silverside</name>
    <dbReference type="NCBI Taxonomy" id="238744"/>
    <lineage>
        <taxon>Eukaryota</taxon>
        <taxon>Metazoa</taxon>
        <taxon>Chordata</taxon>
        <taxon>Craniata</taxon>
        <taxon>Vertebrata</taxon>
        <taxon>Euteleostomi</taxon>
        <taxon>Actinopterygii</taxon>
        <taxon>Neopterygii</taxon>
        <taxon>Teleostei</taxon>
        <taxon>Neoteleostei</taxon>
        <taxon>Acanthomorphata</taxon>
        <taxon>Ovalentaria</taxon>
        <taxon>Atherinomorphae</taxon>
        <taxon>Atheriniformes</taxon>
        <taxon>Atherinopsidae</taxon>
        <taxon>Menidiinae</taxon>
        <taxon>Menidia</taxon>
    </lineage>
</organism>
<dbReference type="Proteomes" id="UP000677803">
    <property type="component" value="Unassembled WGS sequence"/>
</dbReference>
<comment type="PTM">
    <text evidence="14">Proteolytically cleaved before the transmembrane segment to yield the secreted ectodomain incorporated in the zona pellucida.</text>
</comment>
<dbReference type="PANTHER" id="PTHR11576">
    <property type="entry name" value="ZONA PELLUCIDA SPERM-BINDING PROTEIN 3"/>
    <property type="match status" value="1"/>
</dbReference>
<keyword evidence="11" id="KW-0472">Membrane</keyword>
<dbReference type="Pfam" id="PF00100">
    <property type="entry name" value="Zona_pellucida"/>
    <property type="match status" value="1"/>
</dbReference>
<keyword evidence="7 14" id="KW-0165">Cleavage on pair of basic residues</keyword>
<feature type="compositionally biased region" description="Low complexity" evidence="15">
    <location>
        <begin position="33"/>
        <end position="46"/>
    </location>
</feature>
<dbReference type="Gene3D" id="2.60.40.4100">
    <property type="entry name" value="Zona pellucida, ZP-C domain"/>
    <property type="match status" value="1"/>
</dbReference>
<dbReference type="SMART" id="SM00241">
    <property type="entry name" value="ZP"/>
    <property type="match status" value="1"/>
</dbReference>
<dbReference type="PANTHER" id="PTHR11576:SF2">
    <property type="entry name" value="ZONA PELLUCIDA SPERM-BINDING PROTEIN 3"/>
    <property type="match status" value="1"/>
</dbReference>
<dbReference type="InterPro" id="IPR055355">
    <property type="entry name" value="ZP-C"/>
</dbReference>
<dbReference type="InterPro" id="IPR001507">
    <property type="entry name" value="ZP_dom"/>
</dbReference>
<evidence type="ECO:0000256" key="5">
    <source>
        <dbReference type="ARBA" id="ARBA00022525"/>
    </source>
</evidence>